<name>A0A1Y2IAD4_TRAC3</name>
<dbReference type="Proteomes" id="UP000193067">
    <property type="component" value="Unassembled WGS sequence"/>
</dbReference>
<dbReference type="AlphaFoldDB" id="A0A1Y2IAD4"/>
<gene>
    <name evidence="1" type="ORF">PYCCODRAFT_1106993</name>
</gene>
<protein>
    <submittedName>
        <fullName evidence="1">Uncharacterized protein</fullName>
    </submittedName>
</protein>
<keyword evidence="2" id="KW-1185">Reference proteome</keyword>
<organism evidence="1 2">
    <name type="scientific">Trametes coccinea (strain BRFM310)</name>
    <name type="common">Pycnoporus coccineus</name>
    <dbReference type="NCBI Taxonomy" id="1353009"/>
    <lineage>
        <taxon>Eukaryota</taxon>
        <taxon>Fungi</taxon>
        <taxon>Dikarya</taxon>
        <taxon>Basidiomycota</taxon>
        <taxon>Agaricomycotina</taxon>
        <taxon>Agaricomycetes</taxon>
        <taxon>Polyporales</taxon>
        <taxon>Polyporaceae</taxon>
        <taxon>Trametes</taxon>
    </lineage>
</organism>
<sequence length="639" mass="71921">MTTSHSRAQPELAKSSVVVMHKHPFIELFRYIKKLDLDLDAASLTTTALTAAVFADAYIVIELKSSDEGDFAIDFYEMPEPVREEESPTSADMQEFMAAFRPIDVIREMIEPRSSTVEDLALKRTREDFESRVNWSFLQDECKCLREDPVLKRVTVENPYNLLVVICPLPTSKCMEHGNIWARVNEHREAIAARAQKRTHPSLEARNDRLYHAQVPSRIDAVYNGRGESMNAPPHFHPAWSALKLPKRRDTDRRPQQFSPQELAVANSLISKRPRYVDHKADLITAMQGLTNTVHADLFTPRTLNSPGGQFAPDGVVYGGLPTADGRRPIICITEVLTGCIGAEEKAQQAYLAYYCSKEAAIFRQVSSCPCLLFCVMGTHMVVSGAMFSDRVLSCHLDYITVSNPVHFLRGYDSTLERTATFLRAIRASLQDLDAYYTRIADEYQAKALAEHPTTDAILALTEPITQPNSHSESYIGPHFRTFEKDGRQINLTYTGRTREAPGVAAYYAYATFADNVSSCTDTQEVYVLFLVRPPAKVHQLLANPAIRPGVARLWLFEWVESAGSFVVVIDRFDHEGPQHGDCTTVLQDFVALEEMSRSEDLEDSDIPFRMGRDSYILSNNGMLLIDFDTNEDSVRAML</sequence>
<evidence type="ECO:0000313" key="1">
    <source>
        <dbReference type="EMBL" id="OSC97683.1"/>
    </source>
</evidence>
<dbReference type="OrthoDB" id="2757822at2759"/>
<reference evidence="1 2" key="1">
    <citation type="journal article" date="2015" name="Biotechnol. Biofuels">
        <title>Enhanced degradation of softwood versus hardwood by the white-rot fungus Pycnoporus coccineus.</title>
        <authorList>
            <person name="Couturier M."/>
            <person name="Navarro D."/>
            <person name="Chevret D."/>
            <person name="Henrissat B."/>
            <person name="Piumi F."/>
            <person name="Ruiz-Duenas F.J."/>
            <person name="Martinez A.T."/>
            <person name="Grigoriev I.V."/>
            <person name="Riley R."/>
            <person name="Lipzen A."/>
            <person name="Berrin J.G."/>
            <person name="Master E.R."/>
            <person name="Rosso M.N."/>
        </authorList>
    </citation>
    <scope>NUCLEOTIDE SEQUENCE [LARGE SCALE GENOMIC DNA]</scope>
    <source>
        <strain evidence="1 2">BRFM310</strain>
    </source>
</reference>
<evidence type="ECO:0000313" key="2">
    <source>
        <dbReference type="Proteomes" id="UP000193067"/>
    </source>
</evidence>
<dbReference type="EMBL" id="KZ084147">
    <property type="protein sequence ID" value="OSC97683.1"/>
    <property type="molecule type" value="Genomic_DNA"/>
</dbReference>
<accession>A0A1Y2IAD4</accession>
<proteinExistence type="predicted"/>